<evidence type="ECO:0000313" key="2">
    <source>
        <dbReference type="EMBL" id="KAK9841164.1"/>
    </source>
</evidence>
<dbReference type="Pfam" id="PF13516">
    <property type="entry name" value="LRR_6"/>
    <property type="match status" value="2"/>
</dbReference>
<protein>
    <submittedName>
        <fullName evidence="2">Uncharacterized protein</fullName>
    </submittedName>
</protein>
<evidence type="ECO:0000313" key="3">
    <source>
        <dbReference type="Proteomes" id="UP001438707"/>
    </source>
</evidence>
<dbReference type="EMBL" id="JALJOS010000003">
    <property type="protein sequence ID" value="KAK9841164.1"/>
    <property type="molecule type" value="Genomic_DNA"/>
</dbReference>
<name>A0AAW1S5X7_9CHLO</name>
<evidence type="ECO:0000256" key="1">
    <source>
        <dbReference type="ARBA" id="ARBA00004430"/>
    </source>
</evidence>
<keyword evidence="3" id="KW-1185">Reference proteome</keyword>
<dbReference type="PANTHER" id="PTHR24114:SF2">
    <property type="entry name" value="F-BOX DOMAIN-CONTAINING PROTEIN-RELATED"/>
    <property type="match status" value="1"/>
</dbReference>
<dbReference type="InterPro" id="IPR001611">
    <property type="entry name" value="Leu-rich_rpt"/>
</dbReference>
<comment type="subcellular location">
    <subcellularLocation>
        <location evidence="1">Cytoplasm</location>
        <location evidence="1">Cytoskeleton</location>
        <location evidence="1">Cilium axoneme</location>
    </subcellularLocation>
</comment>
<dbReference type="Gene3D" id="3.80.10.10">
    <property type="entry name" value="Ribonuclease Inhibitor"/>
    <property type="match status" value="2"/>
</dbReference>
<gene>
    <name evidence="2" type="ORF">WJX74_001292</name>
</gene>
<dbReference type="Proteomes" id="UP001438707">
    <property type="component" value="Unassembled WGS sequence"/>
</dbReference>
<dbReference type="GO" id="GO:0005930">
    <property type="term" value="C:axoneme"/>
    <property type="evidence" value="ECO:0007669"/>
    <property type="project" value="UniProtKB-SubCell"/>
</dbReference>
<dbReference type="PANTHER" id="PTHR24114">
    <property type="entry name" value="LEUCINE RICH REPEAT FAMILY PROTEIN"/>
    <property type="match status" value="1"/>
</dbReference>
<sequence>MPGPGSADTLAASQPLPVHLVSSLQEICVGAFATRFQQQPSLAEVPTLHLSDLVVEQLSTDLPLELAGSVLSHEGYWKRRSHARWPHLQATNICSSWKQLYFEQNLQEALERFDPELDDQESLRRLLAFSRRFVHRLELLQLPSHLDPQLILESLYSGLTLLRLTYGMRSVGMNYDKSLFGIRLSDCRALAHSLQQVDLLAHLDLTGNLIDDNRARLLSSGLANNHTITHLCLAHNKIEDKGIKAVAKALDAVGIIAILNLQHNLIGPPGGRDLARLLARSKSLTHLNMRLNGIGDEGAKTLLEAAGVSKTVQSLNLSTTDMREQGTETLIGLVRAGHPTLSKLDVTCNLIGLDAGLLLREAVESNPDIIMDLDVRACEVSQDDEAAIQEILRNRSLRGTRPFAWLMPTAT</sequence>
<dbReference type="SUPFAM" id="SSF52047">
    <property type="entry name" value="RNI-like"/>
    <property type="match status" value="1"/>
</dbReference>
<accession>A0AAW1S5X7</accession>
<organism evidence="2 3">
    <name type="scientific">Apatococcus lobatus</name>
    <dbReference type="NCBI Taxonomy" id="904363"/>
    <lineage>
        <taxon>Eukaryota</taxon>
        <taxon>Viridiplantae</taxon>
        <taxon>Chlorophyta</taxon>
        <taxon>core chlorophytes</taxon>
        <taxon>Trebouxiophyceae</taxon>
        <taxon>Chlorellales</taxon>
        <taxon>Chlorellaceae</taxon>
        <taxon>Apatococcus</taxon>
    </lineage>
</organism>
<dbReference type="InterPro" id="IPR032675">
    <property type="entry name" value="LRR_dom_sf"/>
</dbReference>
<reference evidence="2 3" key="1">
    <citation type="journal article" date="2024" name="Nat. Commun.">
        <title>Phylogenomics reveals the evolutionary origins of lichenization in chlorophyte algae.</title>
        <authorList>
            <person name="Puginier C."/>
            <person name="Libourel C."/>
            <person name="Otte J."/>
            <person name="Skaloud P."/>
            <person name="Haon M."/>
            <person name="Grisel S."/>
            <person name="Petersen M."/>
            <person name="Berrin J.G."/>
            <person name="Delaux P.M."/>
            <person name="Dal Grande F."/>
            <person name="Keller J."/>
        </authorList>
    </citation>
    <scope>NUCLEOTIDE SEQUENCE [LARGE SCALE GENOMIC DNA]</scope>
    <source>
        <strain evidence="2 3">SAG 2145</strain>
    </source>
</reference>
<proteinExistence type="predicted"/>
<dbReference type="SMART" id="SM00368">
    <property type="entry name" value="LRR_RI"/>
    <property type="match status" value="4"/>
</dbReference>
<comment type="caution">
    <text evidence="2">The sequence shown here is derived from an EMBL/GenBank/DDBJ whole genome shotgun (WGS) entry which is preliminary data.</text>
</comment>
<dbReference type="AlphaFoldDB" id="A0AAW1S5X7"/>
<dbReference type="InterPro" id="IPR052394">
    <property type="entry name" value="LRR-containing"/>
</dbReference>